<reference evidence="2 3" key="1">
    <citation type="submission" date="2024-10" db="EMBL/GenBank/DDBJ databases">
        <title>Updated reference genomes for cyclostephanoid diatoms.</title>
        <authorList>
            <person name="Roberts W.R."/>
            <person name="Alverson A.J."/>
        </authorList>
    </citation>
    <scope>NUCLEOTIDE SEQUENCE [LARGE SCALE GENOMIC DNA]</scope>
    <source>
        <strain evidence="2 3">AJA276-08</strain>
    </source>
</reference>
<dbReference type="Proteomes" id="UP001530315">
    <property type="component" value="Unassembled WGS sequence"/>
</dbReference>
<dbReference type="AlphaFoldDB" id="A0ABD3P1Q0"/>
<protein>
    <submittedName>
        <fullName evidence="2">Uncharacterized protein</fullName>
    </submittedName>
</protein>
<evidence type="ECO:0000313" key="3">
    <source>
        <dbReference type="Proteomes" id="UP001530315"/>
    </source>
</evidence>
<evidence type="ECO:0000256" key="1">
    <source>
        <dbReference type="SAM" id="MobiDB-lite"/>
    </source>
</evidence>
<proteinExistence type="predicted"/>
<feature type="region of interest" description="Disordered" evidence="1">
    <location>
        <begin position="14"/>
        <end position="40"/>
    </location>
</feature>
<gene>
    <name evidence="2" type="ORF">ACHAW5_008621</name>
</gene>
<sequence length="805" mass="91280">MARQECQNFYCKEHNNHINGNNNSPCTQSSNAENDEDGRNEERRRFFVSLEFDSDNNSSYDSEYDTSTEEEVDDNDFLEDGNVEEDYASDDQGDMNDQREHRVLGEDDGINDADTAHPIIHGESFEMQQENSNSVPALELPPISYTTNMDATFGTNLNYQRIASLLLSLSNSEEMPLIRADIPWSLIISCGSMPSLLLTLYRQTSDPTGARLLQGVLRMDPPLEAVKVLLDAFPISCLDMEGFFTACQFVHPNTSSRLRLTDNDRRSCSINAAHNNNNFPGNMPNQDDDSDYDIDDVGEVVKLVMHQTIRVRRLNSIEWGMVAFLGDARISPSQAKLLLRHAPEALIDPKHGAFGVSPLDRMVSGVFIHGDTTAWVEKLRIALRVAAFVKQRRKQLEREESPSSSTSMVLPAGFFCSDSQLLRRRESDFVRVVQPPPAQSFYPYHELIRRLVSPNYQGNKFGQHGFLETLRACTRSEPDAFLRQDSDGNLPIHIALRSECETVLGVKGERRLIKYLLDLDPNTSLYPEGSDGIDGKERRLPLRLSIVNAWPVYDLIIAAALACCNTGLLVTDETQSKRRPTDYIAASRVLYWPLLHDALAGKYHPRFGIHGARQLVKKILQLIANYNYQQQNQSNRRHHHLTNFVDVHGRTALHISLESKWPVYDLLMQANPNFGLEFRDPRGFFPFQIAACAFRTTCASKDTRVIFPKQSEAKDILQLTSSSLEKARGSISTDQRKIVTLEGDQERVALIELSMLFELIRESPLCVTWRMPFTNCMPESRQRSNEEVLEHTDITKKRKCPSSQI</sequence>
<organism evidence="2 3">
    <name type="scientific">Stephanodiscus triporus</name>
    <dbReference type="NCBI Taxonomy" id="2934178"/>
    <lineage>
        <taxon>Eukaryota</taxon>
        <taxon>Sar</taxon>
        <taxon>Stramenopiles</taxon>
        <taxon>Ochrophyta</taxon>
        <taxon>Bacillariophyta</taxon>
        <taxon>Coscinodiscophyceae</taxon>
        <taxon>Thalassiosirophycidae</taxon>
        <taxon>Stephanodiscales</taxon>
        <taxon>Stephanodiscaceae</taxon>
        <taxon>Stephanodiscus</taxon>
    </lineage>
</organism>
<feature type="compositionally biased region" description="Acidic residues" evidence="1">
    <location>
        <begin position="62"/>
        <end position="78"/>
    </location>
</feature>
<dbReference type="InterPro" id="IPR036770">
    <property type="entry name" value="Ankyrin_rpt-contain_sf"/>
</dbReference>
<accession>A0ABD3P1Q0</accession>
<name>A0ABD3P1Q0_9STRA</name>
<dbReference type="Gene3D" id="1.25.40.20">
    <property type="entry name" value="Ankyrin repeat-containing domain"/>
    <property type="match status" value="1"/>
</dbReference>
<feature type="region of interest" description="Disordered" evidence="1">
    <location>
        <begin position="53"/>
        <end position="78"/>
    </location>
</feature>
<dbReference type="EMBL" id="JALLAZ020001064">
    <property type="protein sequence ID" value="KAL3781469.1"/>
    <property type="molecule type" value="Genomic_DNA"/>
</dbReference>
<keyword evidence="3" id="KW-1185">Reference proteome</keyword>
<comment type="caution">
    <text evidence="2">The sequence shown here is derived from an EMBL/GenBank/DDBJ whole genome shotgun (WGS) entry which is preliminary data.</text>
</comment>
<evidence type="ECO:0000313" key="2">
    <source>
        <dbReference type="EMBL" id="KAL3781469.1"/>
    </source>
</evidence>